<protein>
    <submittedName>
        <fullName evidence="2">Ribonuclease H-like protein</fullName>
    </submittedName>
</protein>
<evidence type="ECO:0000313" key="3">
    <source>
        <dbReference type="Proteomes" id="UP000294933"/>
    </source>
</evidence>
<feature type="non-terminal residue" evidence="2">
    <location>
        <position position="219"/>
    </location>
</feature>
<feature type="domain" description="RNase H type-1" evidence="1">
    <location>
        <begin position="5"/>
        <end position="145"/>
    </location>
</feature>
<dbReference type="InterPro" id="IPR002156">
    <property type="entry name" value="RNaseH_domain"/>
</dbReference>
<sequence>MVLSSEADVMIYTDGSGLEGGIGAAAVLMRHGRTSKTLAYHLGPPTRHTVYAGEAVGLLLGTELLRQVPGRFRSVAFCTDNQAAIRAAGLYRPGPGRYVLEWFRDALQLIAKRNGPFTCDIIWTPGHVGIEGNETVDALAKRAARGFTSRKDLLPRQLRTTPLPDSKAALQQASLAKLQTRATRHWKSSPRYTRTTKIDPSLPSKKFLALTTALSRQQS</sequence>
<dbReference type="Gene3D" id="3.30.420.10">
    <property type="entry name" value="Ribonuclease H-like superfamily/Ribonuclease H"/>
    <property type="match status" value="1"/>
</dbReference>
<dbReference type="VEuPathDB" id="FungiDB:BD410DRAFT_709238"/>
<evidence type="ECO:0000259" key="1">
    <source>
        <dbReference type="PROSITE" id="PS50879"/>
    </source>
</evidence>
<dbReference type="EMBL" id="ML170156">
    <property type="protein sequence ID" value="TDL30111.1"/>
    <property type="molecule type" value="Genomic_DNA"/>
</dbReference>
<dbReference type="OrthoDB" id="3265515at2759"/>
<name>A0A4R5XG26_9AGAM</name>
<dbReference type="CDD" id="cd09276">
    <property type="entry name" value="Rnase_HI_RT_non_LTR"/>
    <property type="match status" value="1"/>
</dbReference>
<dbReference type="GO" id="GO:0004523">
    <property type="term" value="F:RNA-DNA hybrid ribonuclease activity"/>
    <property type="evidence" value="ECO:0007669"/>
    <property type="project" value="InterPro"/>
</dbReference>
<dbReference type="InterPro" id="IPR012337">
    <property type="entry name" value="RNaseH-like_sf"/>
</dbReference>
<dbReference type="STRING" id="50990.A0A4R5XG26"/>
<gene>
    <name evidence="2" type="ORF">BD410DRAFT_709238</name>
</gene>
<dbReference type="AlphaFoldDB" id="A0A4R5XG26"/>
<dbReference type="SUPFAM" id="SSF53098">
    <property type="entry name" value="Ribonuclease H-like"/>
    <property type="match status" value="1"/>
</dbReference>
<proteinExistence type="predicted"/>
<organism evidence="2 3">
    <name type="scientific">Rickenella mellea</name>
    <dbReference type="NCBI Taxonomy" id="50990"/>
    <lineage>
        <taxon>Eukaryota</taxon>
        <taxon>Fungi</taxon>
        <taxon>Dikarya</taxon>
        <taxon>Basidiomycota</taxon>
        <taxon>Agaricomycotina</taxon>
        <taxon>Agaricomycetes</taxon>
        <taxon>Hymenochaetales</taxon>
        <taxon>Rickenellaceae</taxon>
        <taxon>Rickenella</taxon>
    </lineage>
</organism>
<dbReference type="PROSITE" id="PS50879">
    <property type="entry name" value="RNASE_H_1"/>
    <property type="match status" value="1"/>
</dbReference>
<accession>A0A4R5XG26</accession>
<keyword evidence="3" id="KW-1185">Reference proteome</keyword>
<dbReference type="InterPro" id="IPR036397">
    <property type="entry name" value="RNaseH_sf"/>
</dbReference>
<dbReference type="GO" id="GO:0003676">
    <property type="term" value="F:nucleic acid binding"/>
    <property type="evidence" value="ECO:0007669"/>
    <property type="project" value="InterPro"/>
</dbReference>
<dbReference type="Proteomes" id="UP000294933">
    <property type="component" value="Unassembled WGS sequence"/>
</dbReference>
<reference evidence="2 3" key="1">
    <citation type="submission" date="2018-06" db="EMBL/GenBank/DDBJ databases">
        <title>A transcriptomic atlas of mushroom development highlights an independent origin of complex multicellularity.</title>
        <authorList>
            <consortium name="DOE Joint Genome Institute"/>
            <person name="Krizsan K."/>
            <person name="Almasi E."/>
            <person name="Merenyi Z."/>
            <person name="Sahu N."/>
            <person name="Viragh M."/>
            <person name="Koszo T."/>
            <person name="Mondo S."/>
            <person name="Kiss B."/>
            <person name="Balint B."/>
            <person name="Kues U."/>
            <person name="Barry K."/>
            <person name="Hegedus J.C."/>
            <person name="Henrissat B."/>
            <person name="Johnson J."/>
            <person name="Lipzen A."/>
            <person name="Ohm R."/>
            <person name="Nagy I."/>
            <person name="Pangilinan J."/>
            <person name="Yan J."/>
            <person name="Xiong Y."/>
            <person name="Grigoriev I.V."/>
            <person name="Hibbett D.S."/>
            <person name="Nagy L.G."/>
        </authorList>
    </citation>
    <scope>NUCLEOTIDE SEQUENCE [LARGE SCALE GENOMIC DNA]</scope>
    <source>
        <strain evidence="2 3">SZMC22713</strain>
    </source>
</reference>
<evidence type="ECO:0000313" key="2">
    <source>
        <dbReference type="EMBL" id="TDL30111.1"/>
    </source>
</evidence>